<reference evidence="1 2" key="1">
    <citation type="submission" date="2015-08" db="EMBL/GenBank/DDBJ databases">
        <authorList>
            <person name="Babu N.S."/>
            <person name="Beckwith C.J."/>
            <person name="Beseler K.G."/>
            <person name="Brison A."/>
            <person name="Carone J.V."/>
            <person name="Caskin T.P."/>
            <person name="Diamond M."/>
            <person name="Durham M.E."/>
            <person name="Foxe J.M."/>
            <person name="Go M."/>
            <person name="Henderson B.A."/>
            <person name="Jones I.B."/>
            <person name="McGettigan J.A."/>
            <person name="Micheletti S.J."/>
            <person name="Nasrallah M.E."/>
            <person name="Ortiz D."/>
            <person name="Piller C.R."/>
            <person name="Privatt S.R."/>
            <person name="Schneider S.L."/>
            <person name="Sharp S."/>
            <person name="Smith T.C."/>
            <person name="Stanton J.D."/>
            <person name="Ullery H.E."/>
            <person name="Wilson R.J."/>
            <person name="Serrano M.G."/>
            <person name="Buck G."/>
            <person name="Lee V."/>
            <person name="Wang Y."/>
            <person name="Carvalho R."/>
            <person name="Voegtly L."/>
            <person name="Shi R."/>
            <person name="Duckworth R."/>
            <person name="Johnson A."/>
            <person name="Loviza R."/>
            <person name="Walstead R."/>
            <person name="Shah Z."/>
            <person name="Kiflezghi M."/>
            <person name="Wade K."/>
            <person name="Ball S.L."/>
            <person name="Bradley K.W."/>
            <person name="Asai D.J."/>
            <person name="Bowman C.A."/>
            <person name="Russell D.A."/>
            <person name="Pope W.H."/>
            <person name="Jacobs-Sera D."/>
            <person name="Hendrix R.W."/>
            <person name="Hatfull G.F."/>
        </authorList>
    </citation>
    <scope>NUCLEOTIDE SEQUENCE [LARGE SCALE GENOMIC DNA]</scope>
    <source>
        <strain evidence="1 2">DSM 27648</strain>
    </source>
</reference>
<proteinExistence type="predicted"/>
<gene>
    <name evidence="1" type="ORF">AKJ09_03531</name>
</gene>
<dbReference type="Proteomes" id="UP000064967">
    <property type="component" value="Chromosome"/>
</dbReference>
<dbReference type="EMBL" id="CP012333">
    <property type="protein sequence ID" value="AKU96867.1"/>
    <property type="molecule type" value="Genomic_DNA"/>
</dbReference>
<organism evidence="1 2">
    <name type="scientific">Labilithrix luteola</name>
    <dbReference type="NCBI Taxonomy" id="1391654"/>
    <lineage>
        <taxon>Bacteria</taxon>
        <taxon>Pseudomonadati</taxon>
        <taxon>Myxococcota</taxon>
        <taxon>Polyangia</taxon>
        <taxon>Polyangiales</taxon>
        <taxon>Labilitrichaceae</taxon>
        <taxon>Labilithrix</taxon>
    </lineage>
</organism>
<evidence type="ECO:0000313" key="2">
    <source>
        <dbReference type="Proteomes" id="UP000064967"/>
    </source>
</evidence>
<dbReference type="AlphaFoldDB" id="A0A0K1PTM2"/>
<evidence type="ECO:0000313" key="1">
    <source>
        <dbReference type="EMBL" id="AKU96867.1"/>
    </source>
</evidence>
<sequence>MGSMTVQVSAFRLMRLEKERALAELAALRAQLGERRS</sequence>
<protein>
    <submittedName>
        <fullName evidence="1">Uncharacterized protein</fullName>
    </submittedName>
</protein>
<name>A0A0K1PTM2_9BACT</name>
<accession>A0A0K1PTM2</accession>
<keyword evidence="2" id="KW-1185">Reference proteome</keyword>
<dbReference type="KEGG" id="llu:AKJ09_03531"/>